<dbReference type="GO" id="GO:0016740">
    <property type="term" value="F:transferase activity"/>
    <property type="evidence" value="ECO:0007669"/>
    <property type="project" value="UniProtKB-KW"/>
</dbReference>
<keyword evidence="2" id="KW-0808">Transferase</keyword>
<reference evidence="2 3" key="1">
    <citation type="submission" date="2014-04" db="EMBL/GenBank/DDBJ databases">
        <authorList>
            <consortium name="DOE Joint Genome Institute"/>
            <person name="Kuo A."/>
            <person name="Girlanda M."/>
            <person name="Perotto S."/>
            <person name="Kohler A."/>
            <person name="Nagy L.G."/>
            <person name="Floudas D."/>
            <person name="Copeland A."/>
            <person name="Barry K.W."/>
            <person name="Cichocki N."/>
            <person name="Veneault-Fourrey C."/>
            <person name="LaButti K."/>
            <person name="Lindquist E.A."/>
            <person name="Lipzen A."/>
            <person name="Lundell T."/>
            <person name="Morin E."/>
            <person name="Murat C."/>
            <person name="Sun H."/>
            <person name="Tunlid A."/>
            <person name="Henrissat B."/>
            <person name="Grigoriev I.V."/>
            <person name="Hibbett D.S."/>
            <person name="Martin F."/>
            <person name="Nordberg H.P."/>
            <person name="Cantor M.N."/>
            <person name="Hua S.X."/>
        </authorList>
    </citation>
    <scope>NUCLEOTIDE SEQUENCE [LARGE SCALE GENOMIC DNA]</scope>
    <source>
        <strain evidence="2 3">MUT 4182</strain>
    </source>
</reference>
<reference evidence="3" key="2">
    <citation type="submission" date="2015-01" db="EMBL/GenBank/DDBJ databases">
        <title>Evolutionary Origins and Diversification of the Mycorrhizal Mutualists.</title>
        <authorList>
            <consortium name="DOE Joint Genome Institute"/>
            <consortium name="Mycorrhizal Genomics Consortium"/>
            <person name="Kohler A."/>
            <person name="Kuo A."/>
            <person name="Nagy L.G."/>
            <person name="Floudas D."/>
            <person name="Copeland A."/>
            <person name="Barry K.W."/>
            <person name="Cichocki N."/>
            <person name="Veneault-Fourrey C."/>
            <person name="LaButti K."/>
            <person name="Lindquist E.A."/>
            <person name="Lipzen A."/>
            <person name="Lundell T."/>
            <person name="Morin E."/>
            <person name="Murat C."/>
            <person name="Riley R."/>
            <person name="Ohm R."/>
            <person name="Sun H."/>
            <person name="Tunlid A."/>
            <person name="Henrissat B."/>
            <person name="Grigoriev I.V."/>
            <person name="Hibbett D.S."/>
            <person name="Martin F."/>
        </authorList>
    </citation>
    <scope>NUCLEOTIDE SEQUENCE [LARGE SCALE GENOMIC DNA]</scope>
    <source>
        <strain evidence="3">MUT 4182</strain>
    </source>
</reference>
<dbReference type="EMBL" id="KN823033">
    <property type="protein sequence ID" value="KIO25917.1"/>
    <property type="molecule type" value="Genomic_DNA"/>
</dbReference>
<feature type="compositionally biased region" description="Polar residues" evidence="1">
    <location>
        <begin position="19"/>
        <end position="34"/>
    </location>
</feature>
<accession>A0A0C3LWZ7</accession>
<dbReference type="Proteomes" id="UP000054248">
    <property type="component" value="Unassembled WGS sequence"/>
</dbReference>
<gene>
    <name evidence="2" type="ORF">M407DRAFT_24770</name>
</gene>
<feature type="non-terminal residue" evidence="2">
    <location>
        <position position="390"/>
    </location>
</feature>
<name>A0A0C3LWZ7_9AGAM</name>
<dbReference type="AlphaFoldDB" id="A0A0C3LWZ7"/>
<feature type="compositionally biased region" description="Acidic residues" evidence="1">
    <location>
        <begin position="303"/>
        <end position="320"/>
    </location>
</feature>
<feature type="compositionally biased region" description="Low complexity" evidence="1">
    <location>
        <begin position="154"/>
        <end position="167"/>
    </location>
</feature>
<feature type="region of interest" description="Disordered" evidence="1">
    <location>
        <begin position="11"/>
        <end position="34"/>
    </location>
</feature>
<protein>
    <submittedName>
        <fullName evidence="2">Glycosyltransferase family 31 protein</fullName>
    </submittedName>
</protein>
<feature type="region of interest" description="Disordered" evidence="1">
    <location>
        <begin position="127"/>
        <end position="170"/>
    </location>
</feature>
<evidence type="ECO:0000256" key="1">
    <source>
        <dbReference type="SAM" id="MobiDB-lite"/>
    </source>
</evidence>
<evidence type="ECO:0000313" key="2">
    <source>
        <dbReference type="EMBL" id="KIO25917.1"/>
    </source>
</evidence>
<proteinExistence type="predicted"/>
<organism evidence="2 3">
    <name type="scientific">Tulasnella calospora MUT 4182</name>
    <dbReference type="NCBI Taxonomy" id="1051891"/>
    <lineage>
        <taxon>Eukaryota</taxon>
        <taxon>Fungi</taxon>
        <taxon>Dikarya</taxon>
        <taxon>Basidiomycota</taxon>
        <taxon>Agaricomycotina</taxon>
        <taxon>Agaricomycetes</taxon>
        <taxon>Cantharellales</taxon>
        <taxon>Tulasnellaceae</taxon>
        <taxon>Tulasnella</taxon>
    </lineage>
</organism>
<sequence>MLDFLRSAVREMKRRSREPTVQDTGSSNSSPKNISTWRNIFDLSDMEISEKRGWDAHAIAWEKRNKAILEANAKASNSNAAGSNSKAAEKRLQAAKLIPYFQQAVEELEKAGARTWDEIHRDLPSQWKKEYGDRDFDPDDPNAQADTSNRNRATEAVSASESESTGETIEETAKPFKRYSLFASGWGEDYPGTHLIPLYDELYEACWNGENDKIRALCLPPKDDSAPPPSGTRDLLQITARVKYTDHTSYSSEGYTPLYVAIRARKWDTARLILDIAQEQLMEDEEEKEAETTNRGGNVIRFDDDDDDEEDSDVDSCASDETEKRPAGYTDLAKRFHTVSVKVKPNQLLSYDAKCAIEGPSGSDGFAGTADPITVAVRENDAEAFAQVAD</sequence>
<keyword evidence="3" id="KW-1185">Reference proteome</keyword>
<dbReference type="HOGENOM" id="CLU_708971_0_0_1"/>
<evidence type="ECO:0000313" key="3">
    <source>
        <dbReference type="Proteomes" id="UP000054248"/>
    </source>
</evidence>
<dbReference type="OrthoDB" id="3268232at2759"/>
<feature type="region of interest" description="Disordered" evidence="1">
    <location>
        <begin position="283"/>
        <end position="327"/>
    </location>
</feature>
<dbReference type="STRING" id="1051891.A0A0C3LWZ7"/>